<feature type="transmembrane region" description="Helical" evidence="1">
    <location>
        <begin position="203"/>
        <end position="222"/>
    </location>
</feature>
<sequence length="227" mass="25017">MIAGEPGKQNVVNPLLDSLGVQMLNGTIVQQSRDYSYDLLTPNLAAGAVAMDKRLQQYYSYGLTVSMPGAGALSYAAKGAFTVHLLLTSNAQSSWLKKGKFTLDSAALTVDHINGDQQGSFPTALMLTRKVNNKEQRIIVAADADFFSNTELNRNNMQTLNTAFAMSIFRWFSYEEFPIDASRPPSKDNAVTLTKASIKPIQILFYGIIPGTLFLLGMVLLIRRKRK</sequence>
<dbReference type="RefSeq" id="WP_200816382.1">
    <property type="nucleotide sequence ID" value="NZ_FWYB01000010.1"/>
</dbReference>
<keyword evidence="3" id="KW-1185">Reference proteome</keyword>
<keyword evidence="1" id="KW-0812">Transmembrane</keyword>
<protein>
    <submittedName>
        <fullName evidence="2">ABC-2 type transport system permease protein</fullName>
    </submittedName>
</protein>
<keyword evidence="1" id="KW-0472">Membrane</keyword>
<reference evidence="2 3" key="1">
    <citation type="submission" date="2017-04" db="EMBL/GenBank/DDBJ databases">
        <authorList>
            <person name="Afonso C.L."/>
            <person name="Miller P.J."/>
            <person name="Scott M.A."/>
            <person name="Spackman E."/>
            <person name="Goraichik I."/>
            <person name="Dimitrov K.M."/>
            <person name="Suarez D.L."/>
            <person name="Swayne D.E."/>
        </authorList>
    </citation>
    <scope>NUCLEOTIDE SEQUENCE [LARGE SCALE GENOMIC DNA]</scope>
    <source>
        <strain evidence="2 3">DSM 19625</strain>
    </source>
</reference>
<dbReference type="AlphaFoldDB" id="A0A1W2E523"/>
<accession>A0A1W2E523</accession>
<evidence type="ECO:0000313" key="3">
    <source>
        <dbReference type="Proteomes" id="UP000192678"/>
    </source>
</evidence>
<keyword evidence="1" id="KW-1133">Transmembrane helix</keyword>
<evidence type="ECO:0000313" key="2">
    <source>
        <dbReference type="EMBL" id="SMD04879.1"/>
    </source>
</evidence>
<proteinExistence type="predicted"/>
<evidence type="ECO:0000256" key="1">
    <source>
        <dbReference type="SAM" id="Phobius"/>
    </source>
</evidence>
<gene>
    <name evidence="2" type="ORF">SAMN04488101_11044</name>
</gene>
<dbReference type="Proteomes" id="UP000192678">
    <property type="component" value="Unassembled WGS sequence"/>
</dbReference>
<dbReference type="EMBL" id="FWYB01000010">
    <property type="protein sequence ID" value="SMD04879.1"/>
    <property type="molecule type" value="Genomic_DNA"/>
</dbReference>
<dbReference type="STRING" id="475255.SAMN04488101_11044"/>
<organism evidence="2 3">
    <name type="scientific">Pedobacter nyackensis</name>
    <dbReference type="NCBI Taxonomy" id="475255"/>
    <lineage>
        <taxon>Bacteria</taxon>
        <taxon>Pseudomonadati</taxon>
        <taxon>Bacteroidota</taxon>
        <taxon>Sphingobacteriia</taxon>
        <taxon>Sphingobacteriales</taxon>
        <taxon>Sphingobacteriaceae</taxon>
        <taxon>Pedobacter</taxon>
    </lineage>
</organism>
<name>A0A1W2E523_9SPHI</name>